<organism evidence="1 2">
    <name type="scientific">Oribacterium sinus</name>
    <dbReference type="NCBI Taxonomy" id="237576"/>
    <lineage>
        <taxon>Bacteria</taxon>
        <taxon>Bacillati</taxon>
        <taxon>Bacillota</taxon>
        <taxon>Clostridia</taxon>
        <taxon>Lachnospirales</taxon>
        <taxon>Lachnospiraceae</taxon>
        <taxon>Oribacterium</taxon>
    </lineage>
</organism>
<dbReference type="RefSeq" id="WP_183684571.1">
    <property type="nucleotide sequence ID" value="NZ_JACHHH010000011.1"/>
</dbReference>
<dbReference type="Proteomes" id="UP000522163">
    <property type="component" value="Unassembled WGS sequence"/>
</dbReference>
<dbReference type="EMBL" id="JACHHH010000011">
    <property type="protein sequence ID" value="MBB6042052.1"/>
    <property type="molecule type" value="Genomic_DNA"/>
</dbReference>
<comment type="caution">
    <text evidence="1">The sequence shown here is derived from an EMBL/GenBank/DDBJ whole genome shotgun (WGS) entry which is preliminary data.</text>
</comment>
<dbReference type="Pfam" id="PF19842">
    <property type="entry name" value="YqeC"/>
    <property type="match status" value="1"/>
</dbReference>
<protein>
    <submittedName>
        <fullName evidence="1">Putative selenium-dependent hydroxylase accessory protein YqeC</fullName>
    </submittedName>
</protein>
<dbReference type="InterPro" id="IPR017587">
    <property type="entry name" value="YqeC"/>
</dbReference>
<proteinExistence type="predicted"/>
<name>A0A7W9SH55_9FIRM</name>
<accession>A0A7W9SH55</accession>
<evidence type="ECO:0000313" key="2">
    <source>
        <dbReference type="Proteomes" id="UP000522163"/>
    </source>
</evidence>
<gene>
    <name evidence="1" type="ORF">HNQ46_002047</name>
</gene>
<reference evidence="1 2" key="1">
    <citation type="submission" date="2020-08" db="EMBL/GenBank/DDBJ databases">
        <title>Genomic Encyclopedia of Type Strains, Phase IV (KMG-IV): sequencing the most valuable type-strain genomes for metagenomic binning, comparative biology and taxonomic classification.</title>
        <authorList>
            <person name="Goeker M."/>
        </authorList>
    </citation>
    <scope>NUCLEOTIDE SEQUENCE [LARGE SCALE GENOMIC DNA]</scope>
    <source>
        <strain evidence="1 2">DSM 17245</strain>
    </source>
</reference>
<dbReference type="GeneID" id="85015569"/>
<evidence type="ECO:0000313" key="1">
    <source>
        <dbReference type="EMBL" id="MBB6042052.1"/>
    </source>
</evidence>
<sequence>MTKQQGQIGDNPQSKLIRIPLSEALGIKKGVNAIIGSGGKSSLLKSLSLELSQKGSVLLTTSTHILPFSHCENICFSDENVSISDENISILNENALISNENVSILNGNALISNENVSSLNKNILTLNEKILLLGKDTHSEEALENSNTLLQSKVLSLWDKSQNPILCLGTLETNGKLSPFPLPFSAIEQMADFVLVEADGSKRLPGKAHGRNEPEIPKESQRTVLVFGASALHKPISEVIHRVEIFQNFFTPSLAPDTLMTKELLLQAFRKENLGDCLFVNQLDCLTKKEAEELLLFLQKGLGKMVCGGSLKEGSAHPEVLLL</sequence>
<dbReference type="NCBIfam" id="TIGR03172">
    <property type="entry name" value="selenium cofactor biosynthesis protein YqeC"/>
    <property type="match status" value="1"/>
</dbReference>
<dbReference type="AlphaFoldDB" id="A0A7W9SH55"/>